<dbReference type="CDD" id="cd00854">
    <property type="entry name" value="NagA"/>
    <property type="match status" value="1"/>
</dbReference>
<proteinExistence type="inferred from homology"/>
<comment type="caution">
    <text evidence="7">The sequence shown here is derived from an EMBL/GenBank/DDBJ whole genome shotgun (WGS) entry which is preliminary data.</text>
</comment>
<dbReference type="NCBIfam" id="TIGR00221">
    <property type="entry name" value="nagA"/>
    <property type="match status" value="1"/>
</dbReference>
<evidence type="ECO:0000256" key="2">
    <source>
        <dbReference type="ARBA" id="ARBA00022723"/>
    </source>
</evidence>
<evidence type="ECO:0000313" key="8">
    <source>
        <dbReference type="Proteomes" id="UP001371218"/>
    </source>
</evidence>
<dbReference type="Gene3D" id="3.20.20.140">
    <property type="entry name" value="Metal-dependent hydrolases"/>
    <property type="match status" value="1"/>
</dbReference>
<name>A0ABU9BUG9_9BURK</name>
<keyword evidence="2" id="KW-0479">Metal-binding</keyword>
<organism evidence="7 8">
    <name type="scientific">Ideonella lacteola</name>
    <dbReference type="NCBI Taxonomy" id="2984193"/>
    <lineage>
        <taxon>Bacteria</taxon>
        <taxon>Pseudomonadati</taxon>
        <taxon>Pseudomonadota</taxon>
        <taxon>Betaproteobacteria</taxon>
        <taxon>Burkholderiales</taxon>
        <taxon>Sphaerotilaceae</taxon>
        <taxon>Ideonella</taxon>
    </lineage>
</organism>
<reference evidence="7 8" key="1">
    <citation type="submission" date="2024-04" db="EMBL/GenBank/DDBJ databases">
        <title>Novel species of the genus Ideonella isolated from streams.</title>
        <authorList>
            <person name="Lu H."/>
        </authorList>
    </citation>
    <scope>NUCLEOTIDE SEQUENCE [LARGE SCALE GENOMIC DNA]</scope>
    <source>
        <strain evidence="7 8">DXS29W</strain>
    </source>
</reference>
<dbReference type="InterPro" id="IPR006680">
    <property type="entry name" value="Amidohydro-rel"/>
</dbReference>
<evidence type="ECO:0000256" key="4">
    <source>
        <dbReference type="ARBA" id="ARBA00023277"/>
    </source>
</evidence>
<dbReference type="SUPFAM" id="SSF51338">
    <property type="entry name" value="Composite domain of metallo-dependent hydrolases"/>
    <property type="match status" value="1"/>
</dbReference>
<accession>A0ABU9BUG9</accession>
<sequence>MRHSIQGAILTPSGWRLGELQHEHGRIAAINAEPVDEATARASGAPIVLPGFIDLHVHGGGGHDTMDAGEAVKHIARTHARHGTTSMLATTMTAPAEDILRAFEAMGAVCRERPSQATRVLGVHLEGPYINPGKLGAQPDYAREASLDEVRALHALAPIRLITVAPELKGHIELIAQLVREGFRVQLGHSAGCYEDGVAALKAGAGGFTHLFNAMTGLHHRDPGMTGAALAHAEYAEVIPDLLHVHPGALKVALRSIPKLYGVTDSTAATGMPDGEYHLGRHKVFKCLGGVRLDDGTLAGSALTMDQALRNFVSLGLSVAEASARTATHAADYLGLAGHGRLTVGAAADIVVFDPALQLQRVVIEGETIDHPDA</sequence>
<dbReference type="RefSeq" id="WP_341428047.1">
    <property type="nucleotide sequence ID" value="NZ_JBBUTG010000018.1"/>
</dbReference>
<evidence type="ECO:0000313" key="7">
    <source>
        <dbReference type="EMBL" id="MEK8033623.1"/>
    </source>
</evidence>
<keyword evidence="3 5" id="KW-0378">Hydrolase</keyword>
<dbReference type="InterPro" id="IPR011059">
    <property type="entry name" value="Metal-dep_hydrolase_composite"/>
</dbReference>
<evidence type="ECO:0000256" key="3">
    <source>
        <dbReference type="ARBA" id="ARBA00022801"/>
    </source>
</evidence>
<comment type="similarity">
    <text evidence="1 5">Belongs to the metallo-dependent hydrolases superfamily. NagA family.</text>
</comment>
<dbReference type="InterPro" id="IPR032466">
    <property type="entry name" value="Metal_Hydrolase"/>
</dbReference>
<evidence type="ECO:0000256" key="1">
    <source>
        <dbReference type="ARBA" id="ARBA00010716"/>
    </source>
</evidence>
<feature type="domain" description="Amidohydrolase-related" evidence="6">
    <location>
        <begin position="47"/>
        <end position="367"/>
    </location>
</feature>
<dbReference type="SUPFAM" id="SSF51556">
    <property type="entry name" value="Metallo-dependent hydrolases"/>
    <property type="match status" value="1"/>
</dbReference>
<evidence type="ECO:0000259" key="6">
    <source>
        <dbReference type="Pfam" id="PF01979"/>
    </source>
</evidence>
<dbReference type="GO" id="GO:0008448">
    <property type="term" value="F:N-acetylglucosamine-6-phosphate deacetylase activity"/>
    <property type="evidence" value="ECO:0007669"/>
    <property type="project" value="UniProtKB-EC"/>
</dbReference>
<dbReference type="InterPro" id="IPR003764">
    <property type="entry name" value="GlcNAc_6-P_deAcase"/>
</dbReference>
<dbReference type="Pfam" id="PF01979">
    <property type="entry name" value="Amidohydro_1"/>
    <property type="match status" value="1"/>
</dbReference>
<dbReference type="PIRSF" id="PIRSF038994">
    <property type="entry name" value="NagA"/>
    <property type="match status" value="1"/>
</dbReference>
<keyword evidence="8" id="KW-1185">Reference proteome</keyword>
<protein>
    <submittedName>
        <fullName evidence="7">N-acetylglucosamine-6-phosphate deacetylase</fullName>
        <ecNumber evidence="7">3.5.1.25</ecNumber>
    </submittedName>
</protein>
<dbReference type="PANTHER" id="PTHR11113:SF14">
    <property type="entry name" value="N-ACETYLGLUCOSAMINE-6-PHOSPHATE DEACETYLASE"/>
    <property type="match status" value="1"/>
</dbReference>
<dbReference type="Gene3D" id="2.30.40.10">
    <property type="entry name" value="Urease, subunit C, domain 1"/>
    <property type="match status" value="1"/>
</dbReference>
<keyword evidence="4 5" id="KW-0119">Carbohydrate metabolism</keyword>
<dbReference type="PANTHER" id="PTHR11113">
    <property type="entry name" value="N-ACETYLGLUCOSAMINE-6-PHOSPHATE DEACETYLASE"/>
    <property type="match status" value="1"/>
</dbReference>
<evidence type="ECO:0000256" key="5">
    <source>
        <dbReference type="PIRNR" id="PIRNR038994"/>
    </source>
</evidence>
<dbReference type="EMBL" id="JBBUTG010000018">
    <property type="protein sequence ID" value="MEK8033623.1"/>
    <property type="molecule type" value="Genomic_DNA"/>
</dbReference>
<gene>
    <name evidence="7" type="primary">nagA</name>
    <name evidence="7" type="ORF">AACH06_22605</name>
</gene>
<dbReference type="Proteomes" id="UP001371218">
    <property type="component" value="Unassembled WGS sequence"/>
</dbReference>
<dbReference type="EC" id="3.5.1.25" evidence="7"/>